<organism evidence="3 4">
    <name type="scientific">Porites evermanni</name>
    <dbReference type="NCBI Taxonomy" id="104178"/>
    <lineage>
        <taxon>Eukaryota</taxon>
        <taxon>Metazoa</taxon>
        <taxon>Cnidaria</taxon>
        <taxon>Anthozoa</taxon>
        <taxon>Hexacorallia</taxon>
        <taxon>Scleractinia</taxon>
        <taxon>Fungiina</taxon>
        <taxon>Poritidae</taxon>
        <taxon>Porites</taxon>
    </lineage>
</organism>
<keyword evidence="1" id="KW-0175">Coiled coil</keyword>
<proteinExistence type="predicted"/>
<feature type="coiled-coil region" evidence="1">
    <location>
        <begin position="72"/>
        <end position="99"/>
    </location>
</feature>
<feature type="region of interest" description="Disordered" evidence="2">
    <location>
        <begin position="1"/>
        <end position="34"/>
    </location>
</feature>
<dbReference type="Proteomes" id="UP001159427">
    <property type="component" value="Unassembled WGS sequence"/>
</dbReference>
<dbReference type="EMBL" id="CALNXI010000207">
    <property type="protein sequence ID" value="CAH3022131.1"/>
    <property type="molecule type" value="Genomic_DNA"/>
</dbReference>
<name>A0ABN8M1J1_9CNID</name>
<comment type="caution">
    <text evidence="3">The sequence shown here is derived from an EMBL/GenBank/DDBJ whole genome shotgun (WGS) entry which is preliminary data.</text>
</comment>
<evidence type="ECO:0000313" key="3">
    <source>
        <dbReference type="EMBL" id="CAH3022131.1"/>
    </source>
</evidence>
<accession>A0ABN8M1J1</accession>
<evidence type="ECO:0000256" key="2">
    <source>
        <dbReference type="SAM" id="MobiDB-lite"/>
    </source>
</evidence>
<reference evidence="3 4" key="1">
    <citation type="submission" date="2022-05" db="EMBL/GenBank/DDBJ databases">
        <authorList>
            <consortium name="Genoscope - CEA"/>
            <person name="William W."/>
        </authorList>
    </citation>
    <scope>NUCLEOTIDE SEQUENCE [LARGE SCALE GENOMIC DNA]</scope>
</reference>
<evidence type="ECO:0000313" key="4">
    <source>
        <dbReference type="Proteomes" id="UP001159427"/>
    </source>
</evidence>
<protein>
    <submittedName>
        <fullName evidence="3">Uncharacterized protein</fullName>
    </submittedName>
</protein>
<evidence type="ECO:0000256" key="1">
    <source>
        <dbReference type="SAM" id="Coils"/>
    </source>
</evidence>
<feature type="compositionally biased region" description="Polar residues" evidence="2">
    <location>
        <begin position="1"/>
        <end position="19"/>
    </location>
</feature>
<sequence length="175" mass="19511">MEINLSSNARIDQSQLTGTTKHRHNKQGSSDKRYCAFGEQDETFEATAEAELSSTRPPSTLYSNGDTSCNGCVCLIEAIKKMENKLSNFEKRLDELDSKFASNSNANQTAEVTVRENDKNAISSEQASVESLEGEWNEVRNPSKPIQEIDTLIVGDSIIKDIKPSFNFDVSFKYD</sequence>
<gene>
    <name evidence="3" type="ORF">PEVE_00014236</name>
</gene>
<keyword evidence="4" id="KW-1185">Reference proteome</keyword>